<evidence type="ECO:0000313" key="2">
    <source>
        <dbReference type="EMBL" id="EGT48844.1"/>
    </source>
</evidence>
<protein>
    <submittedName>
        <fullName evidence="2">Uncharacterized protein</fullName>
    </submittedName>
</protein>
<dbReference type="HOGENOM" id="CLU_1742191_0_0_1"/>
<reference evidence="3" key="1">
    <citation type="submission" date="2011-07" db="EMBL/GenBank/DDBJ databases">
        <authorList>
            <consortium name="Caenorhabditis brenneri Sequencing and Analysis Consortium"/>
            <person name="Wilson R.K."/>
        </authorList>
    </citation>
    <scope>NUCLEOTIDE SEQUENCE [LARGE SCALE GENOMIC DNA]</scope>
    <source>
        <strain evidence="3">PB2801</strain>
    </source>
</reference>
<dbReference type="Proteomes" id="UP000008068">
    <property type="component" value="Unassembled WGS sequence"/>
</dbReference>
<feature type="region of interest" description="Disordered" evidence="1">
    <location>
        <begin position="128"/>
        <end position="150"/>
    </location>
</feature>
<dbReference type="InParanoid" id="G0PA34"/>
<gene>
    <name evidence="2" type="ORF">CAEBREN_18478</name>
</gene>
<keyword evidence="3" id="KW-1185">Reference proteome</keyword>
<organism evidence="3">
    <name type="scientific">Caenorhabditis brenneri</name>
    <name type="common">Nematode worm</name>
    <dbReference type="NCBI Taxonomy" id="135651"/>
    <lineage>
        <taxon>Eukaryota</taxon>
        <taxon>Metazoa</taxon>
        <taxon>Ecdysozoa</taxon>
        <taxon>Nematoda</taxon>
        <taxon>Chromadorea</taxon>
        <taxon>Rhabditida</taxon>
        <taxon>Rhabditina</taxon>
        <taxon>Rhabditomorpha</taxon>
        <taxon>Rhabditoidea</taxon>
        <taxon>Rhabditidae</taxon>
        <taxon>Peloderinae</taxon>
        <taxon>Caenorhabditis</taxon>
    </lineage>
</organism>
<proteinExistence type="predicted"/>
<sequence>MNQQNMDPAPFRSLADLHKLNRRKDFFCNAKTGTGAQKLKAVKKPKSKADKGRNQEKPAKLVLQSWNDAKEFFFNKYPGEFMKEFDFTKLLFDFNGMMMVPQLVEPVFGDVFLLKKCCKLKVQSQARGKVVPNSQDAPGASKAANRGRTH</sequence>
<evidence type="ECO:0000256" key="1">
    <source>
        <dbReference type="SAM" id="MobiDB-lite"/>
    </source>
</evidence>
<dbReference type="AlphaFoldDB" id="G0PA34"/>
<accession>G0PA34</accession>
<evidence type="ECO:0000313" key="3">
    <source>
        <dbReference type="Proteomes" id="UP000008068"/>
    </source>
</evidence>
<name>G0PA34_CAEBE</name>
<dbReference type="EMBL" id="GL380165">
    <property type="protein sequence ID" value="EGT48844.1"/>
    <property type="molecule type" value="Genomic_DNA"/>
</dbReference>